<dbReference type="EMBL" id="JAANIU010005433">
    <property type="protein sequence ID" value="KAG1547663.1"/>
    <property type="molecule type" value="Genomic_DNA"/>
</dbReference>
<gene>
    <name evidence="1" type="ORF">G6F50_013525</name>
</gene>
<accession>A0A9P6YG45</accession>
<name>A0A9P6YG45_9FUNG</name>
<dbReference type="AlphaFoldDB" id="A0A9P6YG45"/>
<dbReference type="Proteomes" id="UP000740926">
    <property type="component" value="Unassembled WGS sequence"/>
</dbReference>
<reference evidence="1 2" key="1">
    <citation type="journal article" date="2020" name="Microb. Genom.">
        <title>Genetic diversity of clinical and environmental Mucorales isolates obtained from an investigation of mucormycosis cases among solid organ transplant recipients.</title>
        <authorList>
            <person name="Nguyen M.H."/>
            <person name="Kaul D."/>
            <person name="Muto C."/>
            <person name="Cheng S.J."/>
            <person name="Richter R.A."/>
            <person name="Bruno V.M."/>
            <person name="Liu G."/>
            <person name="Beyhan S."/>
            <person name="Sundermann A.J."/>
            <person name="Mounaud S."/>
            <person name="Pasculle A.W."/>
            <person name="Nierman W.C."/>
            <person name="Driscoll E."/>
            <person name="Cumbie R."/>
            <person name="Clancy C.J."/>
            <person name="Dupont C.L."/>
        </authorList>
    </citation>
    <scope>NUCLEOTIDE SEQUENCE [LARGE SCALE GENOMIC DNA]</scope>
    <source>
        <strain evidence="1 2">GL24</strain>
    </source>
</reference>
<proteinExistence type="predicted"/>
<dbReference type="Gene3D" id="2.180.10.10">
    <property type="entry name" value="RHS repeat-associated core"/>
    <property type="match status" value="1"/>
</dbReference>
<comment type="caution">
    <text evidence="1">The sequence shown here is derived from an EMBL/GenBank/DDBJ whole genome shotgun (WGS) entry which is preliminary data.</text>
</comment>
<organism evidence="1 2">
    <name type="scientific">Rhizopus delemar</name>
    <dbReference type="NCBI Taxonomy" id="936053"/>
    <lineage>
        <taxon>Eukaryota</taxon>
        <taxon>Fungi</taxon>
        <taxon>Fungi incertae sedis</taxon>
        <taxon>Mucoromycota</taxon>
        <taxon>Mucoromycotina</taxon>
        <taxon>Mucoromycetes</taxon>
        <taxon>Mucorales</taxon>
        <taxon>Mucorineae</taxon>
        <taxon>Rhizopodaceae</taxon>
        <taxon>Rhizopus</taxon>
    </lineage>
</organism>
<protein>
    <recommendedName>
        <fullName evidence="3">YD repeat-containing protein</fullName>
    </recommendedName>
</protein>
<evidence type="ECO:0008006" key="3">
    <source>
        <dbReference type="Google" id="ProtNLM"/>
    </source>
</evidence>
<evidence type="ECO:0000313" key="2">
    <source>
        <dbReference type="Proteomes" id="UP000740926"/>
    </source>
</evidence>
<evidence type="ECO:0000313" key="1">
    <source>
        <dbReference type="EMBL" id="KAG1547663.1"/>
    </source>
</evidence>
<keyword evidence="2" id="KW-1185">Reference proteome</keyword>
<sequence length="289" mass="31283">MDLQRLGGAQLGVPAGAWKHSRTQGGRRTDTYLDAMFRPVLVTENANNALDSAVVTRYDSSGKTVFASYPTRQLTDINAAMTGTTTQYDALGRPVVVSQSSELGDLVTRTEYVGNVSVKVTNPRGQATTTRHLAYDQPSYEMPLTLQHPEGVVTEIQRDTLGKPLAITRRTADGSQALTRRYVYDGYQQLCKTIEPETGATVQDYDAAGNVLWSEAGTGLGSAADCNRSEAFDSGRVVGRSYDADNRLSTLTFPDGRGNQRGSYTPDALPAEINACAAARRCSIRIWAT</sequence>